<protein>
    <submittedName>
        <fullName evidence="3">PHP domain-containing protein</fullName>
    </submittedName>
</protein>
<dbReference type="OrthoDB" id="9791620at2"/>
<feature type="domain" description="Polymerase/histidinol phosphatase N-terminal" evidence="2">
    <location>
        <begin position="11"/>
        <end position="82"/>
    </location>
</feature>
<dbReference type="EMBL" id="RQXV01000001">
    <property type="protein sequence ID" value="RRD01278.1"/>
    <property type="molecule type" value="Genomic_DNA"/>
</dbReference>
<dbReference type="Gene3D" id="3.40.50.300">
    <property type="entry name" value="P-loop containing nucleotide triphosphate hydrolases"/>
    <property type="match status" value="2"/>
</dbReference>
<evidence type="ECO:0000313" key="3">
    <source>
        <dbReference type="EMBL" id="RRD01278.1"/>
    </source>
</evidence>
<organism evidence="3 4">
    <name type="scientific">Amphritea balenae</name>
    <dbReference type="NCBI Taxonomy" id="452629"/>
    <lineage>
        <taxon>Bacteria</taxon>
        <taxon>Pseudomonadati</taxon>
        <taxon>Pseudomonadota</taxon>
        <taxon>Gammaproteobacteria</taxon>
        <taxon>Oceanospirillales</taxon>
        <taxon>Oceanospirillaceae</taxon>
        <taxon>Amphritea</taxon>
    </lineage>
</organism>
<dbReference type="SUPFAM" id="SSF52540">
    <property type="entry name" value="P-loop containing nucleoside triphosphate hydrolases"/>
    <property type="match status" value="1"/>
</dbReference>
<dbReference type="InterPro" id="IPR004013">
    <property type="entry name" value="PHP_dom"/>
</dbReference>
<dbReference type="Proteomes" id="UP000267535">
    <property type="component" value="Unassembled WGS sequence"/>
</dbReference>
<dbReference type="SUPFAM" id="SSF89550">
    <property type="entry name" value="PHP domain-like"/>
    <property type="match status" value="1"/>
</dbReference>
<dbReference type="AlphaFoldDB" id="A0A3P1SW68"/>
<reference evidence="3 4" key="1">
    <citation type="submission" date="2018-11" db="EMBL/GenBank/DDBJ databases">
        <title>The draft genome sequence of Amphritea balenae JAMM 1525T.</title>
        <authorList>
            <person name="Fang Z."/>
            <person name="Zhang Y."/>
            <person name="Han X."/>
        </authorList>
    </citation>
    <scope>NUCLEOTIDE SEQUENCE [LARGE SCALE GENOMIC DNA]</scope>
    <source>
        <strain evidence="3 4">JAMM 1525</strain>
    </source>
</reference>
<gene>
    <name evidence="3" type="ORF">EHS89_01570</name>
</gene>
<proteinExistence type="predicted"/>
<evidence type="ECO:0000313" key="4">
    <source>
        <dbReference type="Proteomes" id="UP000267535"/>
    </source>
</evidence>
<dbReference type="NCBIfam" id="NF045780">
    <property type="entry name" value="TrlF_fam_ATP"/>
    <property type="match status" value="1"/>
</dbReference>
<accession>A0A3P1SW68</accession>
<dbReference type="InterPro" id="IPR054787">
    <property type="entry name" value="TrlF_ATPase"/>
</dbReference>
<dbReference type="GO" id="GO:0003824">
    <property type="term" value="F:catalytic activity"/>
    <property type="evidence" value="ECO:0007669"/>
    <property type="project" value="InterPro"/>
</dbReference>
<sequence length="962" mass="110283">MQSKGSEWRQWDLHFHTQSSYDYGDKSVTNQDIIDELKKNDISAFAITDHHVIDIERFRDLSKLGETEGITVLPGIEFLSDAKGQSPIHFIAVFSEKADIEYIWGQIQHRTAISKVRGEGKELNEVYCDLEDTIKLIKDDLGGIVTIHAGKKSNSLENMTNSLPHSVAQKMDTANLIDIFELGKESDQVDYRKHVFPALNKKIPMIICSDNHNIKKYTRKQKLWIKGAPTFEGLKYALNEPEGRFFIGEEPEVMKRVSDNRTKYIKSLNIRRTGKKDSSSIWFENLEIPLNNELVTVIGHKGSGKSALSDILAMCSDAEHSDDNLFLHKHKFKKKGLADRFSASIEFESGRKTDERELIHKVDESQEKLVRYLPQSYFEKVCNEIDKVDAFRTEIEKVVFQYVPPEKRMGNATFEELISLKKASAEKEIHHIHESILELNDEIIGLENKTDPNYKKSLLSKINIKEDELRAHNESKPDVIDDPSKNTESEDTKKKKADLQELETSKNKIEEELEVIRNEILDRNHLIVESEKLNRDLKNKYNELKSTISDGKPLSDKCGFDLSKAIRVDFDESIINSRVLSLQESNDNDSELLQVDDEWSVKDYESLSLASKLEALKEKIKGIHSKFTGEQKAYQESLKELSEWNQRRKDIEGNLDTVDSLIYLKSKLLYLNTRLKIDLDEKRELRITKSIEIFSKKSEIKSFYDEIKEEISRKLQVSDVSGLSIASSFYCSNDFRTSILRNIKQNRVGSFYGSEDGSALLQEELISQTDWNNSDSVSEFLHKIIEYLELDRRPGAKGSDITYIGDVTKDRRELYSNIYGLNFIEPYYDLQQKGKSLEQLSPGEKGALLLVFYLVLDKEDIPLVIDQPEDNLDNNSVAKVLVPYIKEAKKFRQIIMVTHNPNLAVVADSEQVIKVSIDKENGNVFSFISGGIENSVINEQIVEVLEGTIPAFTLRKDKYQIV</sequence>
<dbReference type="RefSeq" id="WP_124924350.1">
    <property type="nucleotide sequence ID" value="NZ_BMOH01000001.1"/>
</dbReference>
<comment type="caution">
    <text evidence="3">The sequence shown here is derived from an EMBL/GenBank/DDBJ whole genome shotgun (WGS) entry which is preliminary data.</text>
</comment>
<dbReference type="Gene3D" id="3.20.20.140">
    <property type="entry name" value="Metal-dependent hydrolases"/>
    <property type="match status" value="1"/>
</dbReference>
<evidence type="ECO:0000259" key="2">
    <source>
        <dbReference type="SMART" id="SM00481"/>
    </source>
</evidence>
<name>A0A3P1SW68_9GAMM</name>
<feature type="region of interest" description="Disordered" evidence="1">
    <location>
        <begin position="470"/>
        <end position="499"/>
    </location>
</feature>
<dbReference type="InterPro" id="IPR027417">
    <property type="entry name" value="P-loop_NTPase"/>
</dbReference>
<evidence type="ECO:0000256" key="1">
    <source>
        <dbReference type="SAM" id="MobiDB-lite"/>
    </source>
</evidence>
<dbReference type="SMART" id="SM00481">
    <property type="entry name" value="POLIIIAc"/>
    <property type="match status" value="1"/>
</dbReference>
<dbReference type="Pfam" id="PF02811">
    <property type="entry name" value="PHP"/>
    <property type="match status" value="1"/>
</dbReference>
<dbReference type="InterPro" id="IPR003141">
    <property type="entry name" value="Pol/His_phosphatase_N"/>
</dbReference>
<keyword evidence="4" id="KW-1185">Reference proteome</keyword>
<dbReference type="InterPro" id="IPR016195">
    <property type="entry name" value="Pol/histidinol_Pase-like"/>
</dbReference>